<reference evidence="4 5" key="1">
    <citation type="submission" date="2020-08" db="EMBL/GenBank/DDBJ databases">
        <title>Genomic Encyclopedia of Type Strains, Phase IV (KMG-IV): sequencing the most valuable type-strain genomes for metagenomic binning, comparative biology and taxonomic classification.</title>
        <authorList>
            <person name="Goeker M."/>
        </authorList>
    </citation>
    <scope>NUCLEOTIDE SEQUENCE [LARGE SCALE GENOMIC DNA]</scope>
    <source>
        <strain evidence="4 5">DSM 25024</strain>
    </source>
</reference>
<dbReference type="Pfam" id="PF00892">
    <property type="entry name" value="EamA"/>
    <property type="match status" value="2"/>
</dbReference>
<evidence type="ECO:0000256" key="2">
    <source>
        <dbReference type="SAM" id="Phobius"/>
    </source>
</evidence>
<feature type="transmembrane region" description="Helical" evidence="2">
    <location>
        <begin position="37"/>
        <end position="60"/>
    </location>
</feature>
<evidence type="ECO:0000259" key="3">
    <source>
        <dbReference type="Pfam" id="PF00892"/>
    </source>
</evidence>
<sequence>MSSPASASHSRTAALWGVGFMLLGCFMFSVNDAMGKWLVGTYSVGQVLMLRSVSALVILIPFIRRVDVRSVVRPARPGLHLLRAAGSAMETGFFYWALSYLPLANVMTFYLAGPIYVTALSALILKERVGWVRWSAVLVGFGGVLIALGPDLASAGWPALIAVAGSFCYALLMISTRILAGAGETTLITWQTVMALVFGAILAPMHWVTPSAFDLGFLFLLGIVAMAAHSAVNRSLTLAPASTVVPYQYSLIVWALLFGVVIFDETPRISMLIGAAVITASGVFIFLREQRLKPDMTAQGAAGMVGAPDDIQIPPRGKSQADVDTHVL</sequence>
<evidence type="ECO:0000313" key="5">
    <source>
        <dbReference type="Proteomes" id="UP000531216"/>
    </source>
</evidence>
<feature type="transmembrane region" description="Helical" evidence="2">
    <location>
        <begin position="187"/>
        <end position="207"/>
    </location>
</feature>
<evidence type="ECO:0000313" key="4">
    <source>
        <dbReference type="EMBL" id="MBB3934455.1"/>
    </source>
</evidence>
<dbReference type="PANTHER" id="PTHR22911">
    <property type="entry name" value="ACYL-MALONYL CONDENSING ENZYME-RELATED"/>
    <property type="match status" value="1"/>
</dbReference>
<feature type="transmembrane region" description="Helical" evidence="2">
    <location>
        <begin position="155"/>
        <end position="175"/>
    </location>
</feature>
<feature type="domain" description="EamA" evidence="3">
    <location>
        <begin position="158"/>
        <end position="286"/>
    </location>
</feature>
<feature type="transmembrane region" description="Helical" evidence="2">
    <location>
        <begin position="107"/>
        <end position="125"/>
    </location>
</feature>
<gene>
    <name evidence="4" type="ORF">GGR05_000566</name>
</gene>
<dbReference type="PANTHER" id="PTHR22911:SF135">
    <property type="entry name" value="BLR4310 PROTEIN"/>
    <property type="match status" value="1"/>
</dbReference>
<dbReference type="RefSeq" id="WP_090958299.1">
    <property type="nucleotide sequence ID" value="NZ_FOOA01000001.1"/>
</dbReference>
<feature type="transmembrane region" description="Helical" evidence="2">
    <location>
        <begin position="269"/>
        <end position="287"/>
    </location>
</feature>
<comment type="caution">
    <text evidence="4">The sequence shown here is derived from an EMBL/GenBank/DDBJ whole genome shotgun (WGS) entry which is preliminary data.</text>
</comment>
<dbReference type="InterPro" id="IPR037185">
    <property type="entry name" value="EmrE-like"/>
</dbReference>
<feature type="compositionally biased region" description="Basic and acidic residues" evidence="1">
    <location>
        <begin position="319"/>
        <end position="328"/>
    </location>
</feature>
<name>A0A7W6FT86_9HYPH</name>
<dbReference type="EMBL" id="JACIDO010000001">
    <property type="protein sequence ID" value="MBB3934455.1"/>
    <property type="molecule type" value="Genomic_DNA"/>
</dbReference>
<dbReference type="AlphaFoldDB" id="A0A7W6FT86"/>
<accession>A0A7W6FT86</accession>
<protein>
    <submittedName>
        <fullName evidence="4">Drug/metabolite transporter (DMT)-like permease</fullName>
    </submittedName>
</protein>
<feature type="transmembrane region" description="Helical" evidence="2">
    <location>
        <begin position="12"/>
        <end position="31"/>
    </location>
</feature>
<dbReference type="GO" id="GO:0016020">
    <property type="term" value="C:membrane"/>
    <property type="evidence" value="ECO:0007669"/>
    <property type="project" value="InterPro"/>
</dbReference>
<organism evidence="4 5">
    <name type="scientific">Aureimonas phyllosphaerae</name>
    <dbReference type="NCBI Taxonomy" id="1166078"/>
    <lineage>
        <taxon>Bacteria</taxon>
        <taxon>Pseudomonadati</taxon>
        <taxon>Pseudomonadota</taxon>
        <taxon>Alphaproteobacteria</taxon>
        <taxon>Hyphomicrobiales</taxon>
        <taxon>Aurantimonadaceae</taxon>
        <taxon>Aureimonas</taxon>
    </lineage>
</organism>
<feature type="transmembrane region" description="Helical" evidence="2">
    <location>
        <begin position="132"/>
        <end position="149"/>
    </location>
</feature>
<proteinExistence type="predicted"/>
<evidence type="ECO:0000256" key="1">
    <source>
        <dbReference type="SAM" id="MobiDB-lite"/>
    </source>
</evidence>
<feature type="region of interest" description="Disordered" evidence="1">
    <location>
        <begin position="309"/>
        <end position="328"/>
    </location>
</feature>
<feature type="transmembrane region" description="Helical" evidence="2">
    <location>
        <begin position="244"/>
        <end position="263"/>
    </location>
</feature>
<dbReference type="OrthoDB" id="7818056at2"/>
<feature type="domain" description="EamA" evidence="3">
    <location>
        <begin position="15"/>
        <end position="147"/>
    </location>
</feature>
<keyword evidence="2" id="KW-0472">Membrane</keyword>
<dbReference type="Proteomes" id="UP000531216">
    <property type="component" value="Unassembled WGS sequence"/>
</dbReference>
<keyword evidence="2" id="KW-0812">Transmembrane</keyword>
<dbReference type="InterPro" id="IPR000620">
    <property type="entry name" value="EamA_dom"/>
</dbReference>
<dbReference type="SUPFAM" id="SSF103481">
    <property type="entry name" value="Multidrug resistance efflux transporter EmrE"/>
    <property type="match status" value="2"/>
</dbReference>
<keyword evidence="2" id="KW-1133">Transmembrane helix</keyword>
<keyword evidence="5" id="KW-1185">Reference proteome</keyword>
<feature type="transmembrane region" description="Helical" evidence="2">
    <location>
        <begin position="81"/>
        <end position="101"/>
    </location>
</feature>
<feature type="transmembrane region" description="Helical" evidence="2">
    <location>
        <begin position="213"/>
        <end position="232"/>
    </location>
</feature>